<proteinExistence type="inferred from homology"/>
<dbReference type="Pfam" id="PF00893">
    <property type="entry name" value="Multi_Drug_Res"/>
    <property type="match status" value="1"/>
</dbReference>
<dbReference type="InterPro" id="IPR037185">
    <property type="entry name" value="EmrE-like"/>
</dbReference>
<evidence type="ECO:0000256" key="9">
    <source>
        <dbReference type="RuleBase" id="RU003942"/>
    </source>
</evidence>
<dbReference type="GO" id="GO:0005886">
    <property type="term" value="C:plasma membrane"/>
    <property type="evidence" value="ECO:0007669"/>
    <property type="project" value="UniProtKB-SubCell"/>
</dbReference>
<evidence type="ECO:0000256" key="7">
    <source>
        <dbReference type="ARBA" id="ARBA00038151"/>
    </source>
</evidence>
<evidence type="ECO:0000256" key="2">
    <source>
        <dbReference type="ARBA" id="ARBA00022448"/>
    </source>
</evidence>
<dbReference type="Gene3D" id="1.10.3730.20">
    <property type="match status" value="1"/>
</dbReference>
<feature type="transmembrane region" description="Helical" evidence="10">
    <location>
        <begin position="59"/>
        <end position="77"/>
    </location>
</feature>
<gene>
    <name evidence="11" type="primary">sugE</name>
    <name evidence="11" type="ORF">Spb1_23190</name>
</gene>
<dbReference type="EMBL" id="CP036299">
    <property type="protein sequence ID" value="QDV30389.1"/>
    <property type="molecule type" value="Genomic_DNA"/>
</dbReference>
<dbReference type="KEGG" id="peh:Spb1_23190"/>
<organism evidence="11 12">
    <name type="scientific">Planctopirus ephydatiae</name>
    <dbReference type="NCBI Taxonomy" id="2528019"/>
    <lineage>
        <taxon>Bacteria</taxon>
        <taxon>Pseudomonadati</taxon>
        <taxon>Planctomycetota</taxon>
        <taxon>Planctomycetia</taxon>
        <taxon>Planctomycetales</taxon>
        <taxon>Planctomycetaceae</taxon>
        <taxon>Planctopirus</taxon>
    </lineage>
</organism>
<dbReference type="GO" id="GO:1990961">
    <property type="term" value="P:xenobiotic detoxification by transmembrane export across the plasma membrane"/>
    <property type="evidence" value="ECO:0007669"/>
    <property type="project" value="UniProtKB-ARBA"/>
</dbReference>
<keyword evidence="2" id="KW-0813">Transport</keyword>
<keyword evidence="4 9" id="KW-0812">Transmembrane</keyword>
<dbReference type="PANTHER" id="PTHR30561:SF0">
    <property type="entry name" value="GUANIDINIUM EXPORTER"/>
    <property type="match status" value="1"/>
</dbReference>
<dbReference type="InterPro" id="IPR045324">
    <property type="entry name" value="Small_multidrug_res"/>
</dbReference>
<keyword evidence="5 10" id="KW-1133">Transmembrane helix</keyword>
<comment type="subcellular location">
    <subcellularLocation>
        <location evidence="1 9">Cell membrane</location>
        <topology evidence="1 9">Multi-pass membrane protein</topology>
    </subcellularLocation>
</comment>
<keyword evidence="6 10" id="KW-0472">Membrane</keyword>
<dbReference type="Proteomes" id="UP000315349">
    <property type="component" value="Chromosome"/>
</dbReference>
<feature type="transmembrane region" description="Helical" evidence="10">
    <location>
        <begin position="30"/>
        <end position="47"/>
    </location>
</feature>
<dbReference type="FunFam" id="1.10.3730.20:FF:000001">
    <property type="entry name" value="Quaternary ammonium compound resistance transporter SugE"/>
    <property type="match status" value="1"/>
</dbReference>
<keyword evidence="12" id="KW-1185">Reference proteome</keyword>
<dbReference type="SUPFAM" id="SSF103481">
    <property type="entry name" value="Multidrug resistance efflux transporter EmrE"/>
    <property type="match status" value="1"/>
</dbReference>
<sequence length="134" mass="14706">MVKLHSPLFSRYSLNSNADWHKTIEQETKLAWLYLIMAGLLEIGWPVGLKMSQAPESRWTGLITAVLLMGLSGWMLWLAQRQIPIGTAYAVWTGIGAAGTFAIGIAWYGDPISFGRVLGVLLIVGGVIILKLTH</sequence>
<evidence type="ECO:0000256" key="8">
    <source>
        <dbReference type="ARBA" id="ARBA00039168"/>
    </source>
</evidence>
<name>A0A518GPC9_9PLAN</name>
<evidence type="ECO:0000313" key="12">
    <source>
        <dbReference type="Proteomes" id="UP000315349"/>
    </source>
</evidence>
<dbReference type="GO" id="GO:0022857">
    <property type="term" value="F:transmembrane transporter activity"/>
    <property type="evidence" value="ECO:0007669"/>
    <property type="project" value="InterPro"/>
</dbReference>
<protein>
    <recommendedName>
        <fullName evidence="8">Guanidinium exporter</fullName>
    </recommendedName>
</protein>
<evidence type="ECO:0000256" key="3">
    <source>
        <dbReference type="ARBA" id="ARBA00022475"/>
    </source>
</evidence>
<evidence type="ECO:0000256" key="6">
    <source>
        <dbReference type="ARBA" id="ARBA00023136"/>
    </source>
</evidence>
<evidence type="ECO:0000256" key="4">
    <source>
        <dbReference type="ARBA" id="ARBA00022692"/>
    </source>
</evidence>
<comment type="similarity">
    <text evidence="7">Belongs to the drug/metabolite transporter (DMT) superfamily. Small multidrug resistance (SMR) (TC 2.A.7.1) family. Gdx/SugE subfamily.</text>
</comment>
<evidence type="ECO:0000256" key="5">
    <source>
        <dbReference type="ARBA" id="ARBA00022989"/>
    </source>
</evidence>
<keyword evidence="3" id="KW-1003">Cell membrane</keyword>
<dbReference type="AlphaFoldDB" id="A0A518GPC9"/>
<evidence type="ECO:0000256" key="1">
    <source>
        <dbReference type="ARBA" id="ARBA00004651"/>
    </source>
</evidence>
<accession>A0A518GPC9</accession>
<feature type="transmembrane region" description="Helical" evidence="10">
    <location>
        <begin position="89"/>
        <end position="108"/>
    </location>
</feature>
<evidence type="ECO:0000256" key="10">
    <source>
        <dbReference type="SAM" id="Phobius"/>
    </source>
</evidence>
<dbReference type="InterPro" id="IPR000390">
    <property type="entry name" value="Small_drug/metabolite_transptr"/>
</dbReference>
<reference evidence="11 12" key="1">
    <citation type="submission" date="2019-02" db="EMBL/GenBank/DDBJ databases">
        <title>Deep-cultivation of Planctomycetes and their phenomic and genomic characterization uncovers novel biology.</title>
        <authorList>
            <person name="Wiegand S."/>
            <person name="Jogler M."/>
            <person name="Boedeker C."/>
            <person name="Pinto D."/>
            <person name="Vollmers J."/>
            <person name="Rivas-Marin E."/>
            <person name="Kohn T."/>
            <person name="Peeters S.H."/>
            <person name="Heuer A."/>
            <person name="Rast P."/>
            <person name="Oberbeckmann S."/>
            <person name="Bunk B."/>
            <person name="Jeske O."/>
            <person name="Meyerdierks A."/>
            <person name="Storesund J.E."/>
            <person name="Kallscheuer N."/>
            <person name="Luecker S."/>
            <person name="Lage O.M."/>
            <person name="Pohl T."/>
            <person name="Merkel B.J."/>
            <person name="Hornburger P."/>
            <person name="Mueller R.-W."/>
            <person name="Bruemmer F."/>
            <person name="Labrenz M."/>
            <person name="Spormann A.M."/>
            <person name="Op den Camp H."/>
            <person name="Overmann J."/>
            <person name="Amann R."/>
            <person name="Jetten M.S.M."/>
            <person name="Mascher T."/>
            <person name="Medema M.H."/>
            <person name="Devos D.P."/>
            <person name="Kaster A.-K."/>
            <person name="Ovreas L."/>
            <person name="Rohde M."/>
            <person name="Galperin M.Y."/>
            <person name="Jogler C."/>
        </authorList>
    </citation>
    <scope>NUCLEOTIDE SEQUENCE [LARGE SCALE GENOMIC DNA]</scope>
    <source>
        <strain evidence="11 12">Spb1</strain>
    </source>
</reference>
<dbReference type="PANTHER" id="PTHR30561">
    <property type="entry name" value="SMR FAMILY PROTON-DEPENDENT DRUG EFFLUX TRANSPORTER SUGE"/>
    <property type="match status" value="1"/>
</dbReference>
<evidence type="ECO:0000313" key="11">
    <source>
        <dbReference type="EMBL" id="QDV30389.1"/>
    </source>
</evidence>
<feature type="transmembrane region" description="Helical" evidence="10">
    <location>
        <begin position="114"/>
        <end position="133"/>
    </location>
</feature>